<dbReference type="Gene3D" id="3.30.565.10">
    <property type="entry name" value="Histidine kinase-like ATPase, C-terminal domain"/>
    <property type="match status" value="1"/>
</dbReference>
<feature type="domain" description="Histidine kinase" evidence="10">
    <location>
        <begin position="128"/>
        <end position="329"/>
    </location>
</feature>
<protein>
    <recommendedName>
        <fullName evidence="3">histidine kinase</fullName>
        <ecNumber evidence="3">2.7.13.3</ecNumber>
    </recommendedName>
</protein>
<keyword evidence="6" id="KW-0812">Transmembrane</keyword>
<dbReference type="PROSITE" id="PS50109">
    <property type="entry name" value="HIS_KIN"/>
    <property type="match status" value="1"/>
</dbReference>
<dbReference type="PATRIC" id="fig|1632867.3.peg.454"/>
<name>A0A0F3II97_9GAMM</name>
<dbReference type="PANTHER" id="PTHR45436:SF5">
    <property type="entry name" value="SENSOR HISTIDINE KINASE TRCS"/>
    <property type="match status" value="1"/>
</dbReference>
<dbReference type="Proteomes" id="UP000033684">
    <property type="component" value="Unassembled WGS sequence"/>
</dbReference>
<evidence type="ECO:0000256" key="7">
    <source>
        <dbReference type="ARBA" id="ARBA00022777"/>
    </source>
</evidence>
<feature type="non-terminal residue" evidence="11">
    <location>
        <position position="1"/>
    </location>
</feature>
<evidence type="ECO:0000313" key="12">
    <source>
        <dbReference type="Proteomes" id="UP000033684"/>
    </source>
</evidence>
<keyword evidence="12" id="KW-1185">Reference proteome</keyword>
<dbReference type="OrthoDB" id="9809567at2"/>
<evidence type="ECO:0000256" key="9">
    <source>
        <dbReference type="ARBA" id="ARBA00023136"/>
    </source>
</evidence>
<proteinExistence type="predicted"/>
<dbReference type="AlphaFoldDB" id="A0A0F3II97"/>
<sequence>SVYHLEGPEQRPLLVLGLGLIKFGHRINISVAEDLSAVDHDITSIRLAYFELTLIIFVSAILLQRGDVKRSLLPLVKIGNELEQVAVKHQQHIDLDVPIEIQPLVKEINRLLELVARRLQQSRTAIGNLAHALKQPMALLFKVAEHPAFEDYPELKQQLQAQIDNIHHCIERELKRARIAGDQQVSTAFNPREELYSLAELLKNIYAEKQLTISVSAPDLRIHLDREDMLEIIGNLMDNACKWAKHEVSVDVVFTNDLTIAIADDGPGCSEAEAQLLTQRGLRLDESVKGHGLGLAIVSDIVNSYKGELQISRCQRLGGFLATVVLPLC</sequence>
<dbReference type="RefSeq" id="WP_045779347.1">
    <property type="nucleotide sequence ID" value="NZ_LAJX01000114.1"/>
</dbReference>
<keyword evidence="4" id="KW-0597">Phosphoprotein</keyword>
<keyword evidence="8" id="KW-1133">Transmembrane helix</keyword>
<evidence type="ECO:0000256" key="8">
    <source>
        <dbReference type="ARBA" id="ARBA00022989"/>
    </source>
</evidence>
<evidence type="ECO:0000256" key="1">
    <source>
        <dbReference type="ARBA" id="ARBA00000085"/>
    </source>
</evidence>
<dbReference type="PANTHER" id="PTHR45436">
    <property type="entry name" value="SENSOR HISTIDINE KINASE YKOH"/>
    <property type="match status" value="1"/>
</dbReference>
<evidence type="ECO:0000256" key="4">
    <source>
        <dbReference type="ARBA" id="ARBA00022553"/>
    </source>
</evidence>
<evidence type="ECO:0000256" key="6">
    <source>
        <dbReference type="ARBA" id="ARBA00022692"/>
    </source>
</evidence>
<comment type="catalytic activity">
    <reaction evidence="1">
        <text>ATP + protein L-histidine = ADP + protein N-phospho-L-histidine.</text>
        <dbReference type="EC" id="2.7.13.3"/>
    </reaction>
</comment>
<keyword evidence="7 11" id="KW-0418">Kinase</keyword>
<reference evidence="11 12" key="2">
    <citation type="journal article" date="2016" name="Microb. Ecol.">
        <title>Genome Characteristics of a Novel Type I Methanotroph (Sn10-6) Isolated from a Flooded Indian Rice Field.</title>
        <authorList>
            <person name="Rahalkar M.C."/>
            <person name="Pandit P.S."/>
            <person name="Dhakephalkar P.K."/>
            <person name="Pore S."/>
            <person name="Arora P."/>
            <person name="Kapse N."/>
        </authorList>
    </citation>
    <scope>NUCLEOTIDE SEQUENCE [LARGE SCALE GENOMIC DNA]</scope>
    <source>
        <strain evidence="11 12">Sn10-6</strain>
    </source>
</reference>
<evidence type="ECO:0000256" key="2">
    <source>
        <dbReference type="ARBA" id="ARBA00004370"/>
    </source>
</evidence>
<keyword evidence="5" id="KW-0808">Transferase</keyword>
<keyword evidence="9" id="KW-0472">Membrane</keyword>
<organism evidence="11 12">
    <name type="scientific">Methylocucumis oryzae</name>
    <dbReference type="NCBI Taxonomy" id="1632867"/>
    <lineage>
        <taxon>Bacteria</taxon>
        <taxon>Pseudomonadati</taxon>
        <taxon>Pseudomonadota</taxon>
        <taxon>Gammaproteobacteria</taxon>
        <taxon>Methylococcales</taxon>
        <taxon>Methylococcaceae</taxon>
        <taxon>Methylocucumis</taxon>
    </lineage>
</organism>
<dbReference type="EC" id="2.7.13.3" evidence="3"/>
<dbReference type="SUPFAM" id="SSF55874">
    <property type="entry name" value="ATPase domain of HSP90 chaperone/DNA topoisomerase II/histidine kinase"/>
    <property type="match status" value="1"/>
</dbReference>
<dbReference type="GO" id="GO:0005886">
    <property type="term" value="C:plasma membrane"/>
    <property type="evidence" value="ECO:0007669"/>
    <property type="project" value="TreeGrafter"/>
</dbReference>
<evidence type="ECO:0000256" key="5">
    <source>
        <dbReference type="ARBA" id="ARBA00022679"/>
    </source>
</evidence>
<dbReference type="Pfam" id="PF02518">
    <property type="entry name" value="HATPase_c"/>
    <property type="match status" value="1"/>
</dbReference>
<comment type="subcellular location">
    <subcellularLocation>
        <location evidence="2">Membrane</location>
    </subcellularLocation>
</comment>
<reference evidence="12" key="1">
    <citation type="submission" date="2015-03" db="EMBL/GenBank/DDBJ databases">
        <title>Draft genome sequence of a novel methanotroph (Sn10-6) isolated from flooded ricefield rhizosphere in India.</title>
        <authorList>
            <person name="Pandit P.S."/>
            <person name="Pore S.D."/>
            <person name="Arora P."/>
            <person name="Kapse N.G."/>
            <person name="Dhakephalkar P.K."/>
            <person name="Rahalkar M.C."/>
        </authorList>
    </citation>
    <scope>NUCLEOTIDE SEQUENCE [LARGE SCALE GENOMIC DNA]</scope>
    <source>
        <strain evidence="12">Sn10-6</strain>
    </source>
</reference>
<evidence type="ECO:0000259" key="10">
    <source>
        <dbReference type="PROSITE" id="PS50109"/>
    </source>
</evidence>
<dbReference type="PRINTS" id="PR00344">
    <property type="entry name" value="BCTRLSENSOR"/>
</dbReference>
<evidence type="ECO:0000256" key="3">
    <source>
        <dbReference type="ARBA" id="ARBA00012438"/>
    </source>
</evidence>
<accession>A0A0F3II97</accession>
<dbReference type="InterPro" id="IPR005467">
    <property type="entry name" value="His_kinase_dom"/>
</dbReference>
<dbReference type="GO" id="GO:0000160">
    <property type="term" value="P:phosphorelay signal transduction system"/>
    <property type="evidence" value="ECO:0007669"/>
    <property type="project" value="TreeGrafter"/>
</dbReference>
<dbReference type="InterPro" id="IPR004358">
    <property type="entry name" value="Sig_transdc_His_kin-like_C"/>
</dbReference>
<dbReference type="InterPro" id="IPR036890">
    <property type="entry name" value="HATPase_C_sf"/>
</dbReference>
<dbReference type="EMBL" id="LAJX01000114">
    <property type="protein sequence ID" value="KJV06392.1"/>
    <property type="molecule type" value="Genomic_DNA"/>
</dbReference>
<dbReference type="GO" id="GO:0004673">
    <property type="term" value="F:protein histidine kinase activity"/>
    <property type="evidence" value="ECO:0007669"/>
    <property type="project" value="UniProtKB-EC"/>
</dbReference>
<dbReference type="InterPro" id="IPR050428">
    <property type="entry name" value="TCS_sensor_his_kinase"/>
</dbReference>
<evidence type="ECO:0000313" key="11">
    <source>
        <dbReference type="EMBL" id="KJV06392.1"/>
    </source>
</evidence>
<dbReference type="InterPro" id="IPR003594">
    <property type="entry name" value="HATPase_dom"/>
</dbReference>
<comment type="caution">
    <text evidence="11">The sequence shown here is derived from an EMBL/GenBank/DDBJ whole genome shotgun (WGS) entry which is preliminary data.</text>
</comment>
<gene>
    <name evidence="11" type="ORF">VZ94_11545</name>
</gene>
<dbReference type="SMART" id="SM00387">
    <property type="entry name" value="HATPase_c"/>
    <property type="match status" value="1"/>
</dbReference>